<keyword evidence="5" id="KW-1185">Reference proteome</keyword>
<proteinExistence type="predicted"/>
<feature type="region of interest" description="Disordered" evidence="2">
    <location>
        <begin position="364"/>
        <end position="470"/>
    </location>
</feature>
<feature type="region of interest" description="Disordered" evidence="2">
    <location>
        <begin position="121"/>
        <end position="154"/>
    </location>
</feature>
<feature type="region of interest" description="Disordered" evidence="2">
    <location>
        <begin position="511"/>
        <end position="541"/>
    </location>
</feature>
<keyword evidence="1" id="KW-0175">Coiled coil</keyword>
<comment type="caution">
    <text evidence="4">The sequence shown here is derived from an EMBL/GenBank/DDBJ whole genome shotgun (WGS) entry which is preliminary data.</text>
</comment>
<dbReference type="InterPro" id="IPR055781">
    <property type="entry name" value="DUF7357"/>
</dbReference>
<sequence>MRLRLSVQRNNLPTSNILWNVPDNNSPQAYTIARLLDDVNLVFPLESEQWGLEDYTVEVGGFECLHFAPVFQTLKDDDMVSIRPLLTAEVRSRTLCGRLQISNDGRHLLDGVSFGRPLLRQPSRPAVKIPPRKRRRIEDDTLTGADEDNNIDVDNPMLQISDREHDDQPHPNKSNAAKKVHFSELSAVDSESSEEDEDFAPSDEDSDPDSSVDEASDAESVNSEASSDASSTDESDSESSSSDSDSDEESLIASTETATRGGGQPSREDVPPGKGSKETKKRNARRLAVSKLKKLRETGELSQNATLKDLRVFLSKSGNNSAEHVQLHPAHPMASFEGTRQLLDDSTDEVAELEERKRAILAKFDEVSKPESSQTVNPDTNGASESAVSRSDTVDAIDTVEIPVTRPDTPPDVLPSNLNPVEPRPTKRVRPDTAAIGRILARQTKNPEKKKATRAKEVTPEPEGANEPDFWKSRVSLSAFECWEEAHELSAPPFPFEQHWDPASQLMREQMNKNKKKGRKRKRSPVIEEHQEVEEEDEDEVERILNYDDSADTSKQDSDQTAVVESQILLDVEVAAQSDLPPLPVDPESLPPLQKSDIQVGAVVAFKLWVIDPETITPEITGYKTAKVEKEGDSGSGAGQFRLKLAARDVLRQGKKENKSGDREETARNPFKNFQTVETDEGEEDVSVWEGTFSELVEPRLVRAAEL</sequence>
<feature type="compositionally biased region" description="Low complexity" evidence="2">
    <location>
        <begin position="218"/>
        <end position="230"/>
    </location>
</feature>
<protein>
    <recommendedName>
        <fullName evidence="3">DUF7357 domain-containing protein</fullName>
    </recommendedName>
</protein>
<feature type="compositionally biased region" description="Polar residues" evidence="2">
    <location>
        <begin position="370"/>
        <end position="391"/>
    </location>
</feature>
<organism evidence="4 5">
    <name type="scientific">Periconia digitata</name>
    <dbReference type="NCBI Taxonomy" id="1303443"/>
    <lineage>
        <taxon>Eukaryota</taxon>
        <taxon>Fungi</taxon>
        <taxon>Dikarya</taxon>
        <taxon>Ascomycota</taxon>
        <taxon>Pezizomycotina</taxon>
        <taxon>Dothideomycetes</taxon>
        <taxon>Pleosporomycetidae</taxon>
        <taxon>Pleosporales</taxon>
        <taxon>Massarineae</taxon>
        <taxon>Periconiaceae</taxon>
        <taxon>Periconia</taxon>
    </lineage>
</organism>
<evidence type="ECO:0000313" key="5">
    <source>
        <dbReference type="Proteomes" id="UP001152607"/>
    </source>
</evidence>
<evidence type="ECO:0000313" key="4">
    <source>
        <dbReference type="EMBL" id="CAI6339476.1"/>
    </source>
</evidence>
<gene>
    <name evidence="4" type="ORF">PDIGIT_LOCUS12635</name>
</gene>
<feature type="compositionally biased region" description="Basic and acidic residues" evidence="2">
    <location>
        <begin position="445"/>
        <end position="459"/>
    </location>
</feature>
<feature type="region of interest" description="Disordered" evidence="2">
    <location>
        <begin position="652"/>
        <end position="685"/>
    </location>
</feature>
<dbReference type="Proteomes" id="UP001152607">
    <property type="component" value="Unassembled WGS sequence"/>
</dbReference>
<feature type="compositionally biased region" description="Acidic residues" evidence="2">
    <location>
        <begin position="191"/>
        <end position="217"/>
    </location>
</feature>
<feature type="compositionally biased region" description="Basic and acidic residues" evidence="2">
    <location>
        <begin position="266"/>
        <end position="278"/>
    </location>
</feature>
<evidence type="ECO:0000259" key="3">
    <source>
        <dbReference type="Pfam" id="PF24054"/>
    </source>
</evidence>
<feature type="region of interest" description="Disordered" evidence="2">
    <location>
        <begin position="185"/>
        <end position="301"/>
    </location>
</feature>
<dbReference type="AlphaFoldDB" id="A0A9W4UR58"/>
<dbReference type="OrthoDB" id="5368821at2759"/>
<dbReference type="EMBL" id="CAOQHR010000009">
    <property type="protein sequence ID" value="CAI6339476.1"/>
    <property type="molecule type" value="Genomic_DNA"/>
</dbReference>
<feature type="compositionally biased region" description="Basic residues" evidence="2">
    <location>
        <begin position="513"/>
        <end position="524"/>
    </location>
</feature>
<feature type="region of interest" description="Disordered" evidence="2">
    <location>
        <begin position="161"/>
        <end position="180"/>
    </location>
</feature>
<feature type="domain" description="DUF7357" evidence="3">
    <location>
        <begin position="1"/>
        <end position="132"/>
    </location>
</feature>
<feature type="compositionally biased region" description="Basic and acidic residues" evidence="2">
    <location>
        <begin position="652"/>
        <end position="667"/>
    </location>
</feature>
<reference evidence="4" key="1">
    <citation type="submission" date="2023-01" db="EMBL/GenBank/DDBJ databases">
        <authorList>
            <person name="Van Ghelder C."/>
            <person name="Rancurel C."/>
        </authorList>
    </citation>
    <scope>NUCLEOTIDE SEQUENCE</scope>
    <source>
        <strain evidence="4">CNCM I-4278</strain>
    </source>
</reference>
<name>A0A9W4UR58_9PLEO</name>
<evidence type="ECO:0000256" key="2">
    <source>
        <dbReference type="SAM" id="MobiDB-lite"/>
    </source>
</evidence>
<accession>A0A9W4UR58</accession>
<feature type="compositionally biased region" description="Basic and acidic residues" evidence="2">
    <location>
        <begin position="161"/>
        <end position="170"/>
    </location>
</feature>
<evidence type="ECO:0000256" key="1">
    <source>
        <dbReference type="SAM" id="Coils"/>
    </source>
</evidence>
<feature type="coiled-coil region" evidence="1">
    <location>
        <begin position="336"/>
        <end position="363"/>
    </location>
</feature>
<feature type="compositionally biased region" description="Acidic residues" evidence="2">
    <location>
        <begin position="531"/>
        <end position="541"/>
    </location>
</feature>
<dbReference type="Pfam" id="PF24054">
    <property type="entry name" value="DUF7357"/>
    <property type="match status" value="1"/>
</dbReference>